<evidence type="ECO:0000313" key="1">
    <source>
        <dbReference type="EMBL" id="EHH11534.1"/>
    </source>
</evidence>
<organism evidence="1 2">
    <name type="scientific">Mesorhizobium amorphae CCNWGS0123</name>
    <dbReference type="NCBI Taxonomy" id="1082933"/>
    <lineage>
        <taxon>Bacteria</taxon>
        <taxon>Pseudomonadati</taxon>
        <taxon>Pseudomonadota</taxon>
        <taxon>Alphaproteobacteria</taxon>
        <taxon>Hyphomicrobiales</taxon>
        <taxon>Phyllobacteriaceae</taxon>
        <taxon>Mesorhizobium</taxon>
    </lineage>
</organism>
<sequence length="42" mass="4797">MSKITLRAAVCRRRGFFLGNAFIFPGAAPANLRARRIIHNRR</sequence>
<reference evidence="1 2" key="1">
    <citation type="journal article" date="2012" name="J. Bacteriol.">
        <title>Draft Genome Sequence of Plant Growth-Promoting Rhizobium Mesorhizobium amorphae, Isolated from Zinc-Lead Mine Tailings.</title>
        <authorList>
            <person name="Hao X."/>
            <person name="Lin Y."/>
            <person name="Johnstone L."/>
            <person name="Baltrus D.A."/>
            <person name="Miller S.J."/>
            <person name="Wei G."/>
            <person name="Rensing C."/>
        </authorList>
    </citation>
    <scope>NUCLEOTIDE SEQUENCE [LARGE SCALE GENOMIC DNA]</scope>
    <source>
        <strain evidence="1 2">CCNWGS0123</strain>
    </source>
</reference>
<gene>
    <name evidence="1" type="ORF">MEA186_13392</name>
</gene>
<dbReference type="EMBL" id="AGSN01000105">
    <property type="protein sequence ID" value="EHH11534.1"/>
    <property type="molecule type" value="Genomic_DNA"/>
</dbReference>
<keyword evidence="2" id="KW-1185">Reference proteome</keyword>
<dbReference type="AlphaFoldDB" id="G6Y9Q6"/>
<protein>
    <submittedName>
        <fullName evidence="1">Uncharacterized protein</fullName>
    </submittedName>
</protein>
<proteinExistence type="predicted"/>
<name>G6Y9Q6_9HYPH</name>
<accession>G6Y9Q6</accession>
<evidence type="ECO:0000313" key="2">
    <source>
        <dbReference type="Proteomes" id="UP000002949"/>
    </source>
</evidence>
<dbReference type="Proteomes" id="UP000002949">
    <property type="component" value="Unassembled WGS sequence"/>
</dbReference>